<dbReference type="HOGENOM" id="CLU_011099_0_0_1"/>
<feature type="domain" description="Zn(2)-C6 fungal-type" evidence="4">
    <location>
        <begin position="79"/>
        <end position="109"/>
    </location>
</feature>
<dbReference type="GO" id="GO:0000981">
    <property type="term" value="F:DNA-binding transcription factor activity, RNA polymerase II-specific"/>
    <property type="evidence" value="ECO:0007669"/>
    <property type="project" value="InterPro"/>
</dbReference>
<feature type="compositionally biased region" description="Basic and acidic residues" evidence="3">
    <location>
        <begin position="282"/>
        <end position="292"/>
    </location>
</feature>
<feature type="compositionally biased region" description="Low complexity" evidence="3">
    <location>
        <begin position="866"/>
        <end position="896"/>
    </location>
</feature>
<evidence type="ECO:0000313" key="6">
    <source>
        <dbReference type="Proteomes" id="UP000018087"/>
    </source>
</evidence>
<keyword evidence="6" id="KW-1185">Reference proteome</keyword>
<dbReference type="PANTHER" id="PTHR46910">
    <property type="entry name" value="TRANSCRIPTION FACTOR PDR1"/>
    <property type="match status" value="1"/>
</dbReference>
<reference evidence="6" key="1">
    <citation type="journal article" date="2014" name="Genome Announc.">
        <title>Genome sequence of the pathogenic fungus Sporothrix schenckii (ATCC 58251).</title>
        <authorList>
            <person name="Cuomo C.A."/>
            <person name="Rodriguez-Del Valle N."/>
            <person name="Perez-Sanchez L."/>
            <person name="Abouelleil A."/>
            <person name="Goldberg J."/>
            <person name="Young S."/>
            <person name="Zeng Q."/>
            <person name="Birren B.W."/>
        </authorList>
    </citation>
    <scope>NUCLEOTIDE SEQUENCE [LARGE SCALE GENOMIC DNA]</scope>
    <source>
        <strain evidence="6">ATCC 58251 / de Perez 2211183</strain>
    </source>
</reference>
<dbReference type="GO" id="GO:0003677">
    <property type="term" value="F:DNA binding"/>
    <property type="evidence" value="ECO:0007669"/>
    <property type="project" value="InterPro"/>
</dbReference>
<feature type="region of interest" description="Disordered" evidence="3">
    <location>
        <begin position="843"/>
        <end position="918"/>
    </location>
</feature>
<dbReference type="OrthoDB" id="2123952at2759"/>
<feature type="region of interest" description="Disordered" evidence="3">
    <location>
        <begin position="950"/>
        <end position="999"/>
    </location>
</feature>
<dbReference type="PROSITE" id="PS50048">
    <property type="entry name" value="ZN2_CY6_FUNGAL_2"/>
    <property type="match status" value="1"/>
</dbReference>
<dbReference type="PROSITE" id="PS00463">
    <property type="entry name" value="ZN2_CY6_FUNGAL_1"/>
    <property type="match status" value="1"/>
</dbReference>
<dbReference type="InterPro" id="IPR007219">
    <property type="entry name" value="XnlR_reg_dom"/>
</dbReference>
<dbReference type="Gene3D" id="4.10.240.10">
    <property type="entry name" value="Zn(2)-C6 fungal-type DNA-binding domain"/>
    <property type="match status" value="1"/>
</dbReference>
<dbReference type="eggNOG" id="ENOG502QZJZ">
    <property type="taxonomic scope" value="Eukaryota"/>
</dbReference>
<name>U7PWL0_SPOS1</name>
<dbReference type="EMBL" id="KI440845">
    <property type="protein sequence ID" value="ERS99331.1"/>
    <property type="molecule type" value="Genomic_DNA"/>
</dbReference>
<proteinExistence type="predicted"/>
<feature type="region of interest" description="Disordered" evidence="3">
    <location>
        <begin position="802"/>
        <end position="831"/>
    </location>
</feature>
<dbReference type="CDD" id="cd12148">
    <property type="entry name" value="fungal_TF_MHR"/>
    <property type="match status" value="1"/>
</dbReference>
<dbReference type="SMART" id="SM00066">
    <property type="entry name" value="GAL4"/>
    <property type="match status" value="1"/>
</dbReference>
<feature type="compositionally biased region" description="Basic and acidic residues" evidence="3">
    <location>
        <begin position="802"/>
        <end position="820"/>
    </location>
</feature>
<keyword evidence="2" id="KW-0539">Nucleus</keyword>
<dbReference type="CDD" id="cd00067">
    <property type="entry name" value="GAL4"/>
    <property type="match status" value="1"/>
</dbReference>
<dbReference type="Proteomes" id="UP000018087">
    <property type="component" value="Unassembled WGS sequence"/>
</dbReference>
<evidence type="ECO:0000256" key="3">
    <source>
        <dbReference type="SAM" id="MobiDB-lite"/>
    </source>
</evidence>
<dbReference type="Pfam" id="PF04082">
    <property type="entry name" value="Fungal_trans"/>
    <property type="match status" value="1"/>
</dbReference>
<evidence type="ECO:0000256" key="2">
    <source>
        <dbReference type="ARBA" id="ARBA00023242"/>
    </source>
</evidence>
<dbReference type="STRING" id="1391915.U7PWL0"/>
<organism evidence="5 6">
    <name type="scientific">Sporothrix schenckii (strain ATCC 58251 / de Perez 2211183)</name>
    <name type="common">Rose-picker's disease fungus</name>
    <dbReference type="NCBI Taxonomy" id="1391915"/>
    <lineage>
        <taxon>Eukaryota</taxon>
        <taxon>Fungi</taxon>
        <taxon>Dikarya</taxon>
        <taxon>Ascomycota</taxon>
        <taxon>Pezizomycotina</taxon>
        <taxon>Sordariomycetes</taxon>
        <taxon>Sordariomycetidae</taxon>
        <taxon>Ophiostomatales</taxon>
        <taxon>Ophiostomataceae</taxon>
        <taxon>Sporothrix</taxon>
    </lineage>
</organism>
<gene>
    <name evidence="5" type="ORF">HMPREF1624_04530</name>
</gene>
<dbReference type="Pfam" id="PF00172">
    <property type="entry name" value="Zn_clus"/>
    <property type="match status" value="1"/>
</dbReference>
<dbReference type="GO" id="GO:0008270">
    <property type="term" value="F:zinc ion binding"/>
    <property type="evidence" value="ECO:0007669"/>
    <property type="project" value="InterPro"/>
</dbReference>
<feature type="compositionally biased region" description="Low complexity" evidence="3">
    <location>
        <begin position="233"/>
        <end position="281"/>
    </location>
</feature>
<feature type="compositionally biased region" description="Low complexity" evidence="3">
    <location>
        <begin position="907"/>
        <end position="918"/>
    </location>
</feature>
<dbReference type="GO" id="GO:0006351">
    <property type="term" value="P:DNA-templated transcription"/>
    <property type="evidence" value="ECO:0007669"/>
    <property type="project" value="InterPro"/>
</dbReference>
<dbReference type="InterPro" id="IPR036864">
    <property type="entry name" value="Zn2-C6_fun-type_DNA-bd_sf"/>
</dbReference>
<feature type="region of interest" description="Disordered" evidence="3">
    <location>
        <begin position="1"/>
        <end position="41"/>
    </location>
</feature>
<dbReference type="InterPro" id="IPR001138">
    <property type="entry name" value="Zn2Cys6_DnaBD"/>
</dbReference>
<feature type="compositionally biased region" description="Polar residues" evidence="3">
    <location>
        <begin position="897"/>
        <end position="906"/>
    </location>
</feature>
<keyword evidence="1" id="KW-0479">Metal-binding</keyword>
<sequence>MDQSHHMGSPDQGFPLPSLPPISAPPLLNRQPQLFGNTFDRLPPIHMPSDMAAAHMFGSDPNAYMDDANEAKRRRIARACDMCRKKKIKCDGKMPSCTHCVNYKTKCIFTQVEKKRSPPKGAKYIEGLENRLVRMESLLRLSGLLDEDDGATDLGTLEKRLSEKLRESHRDSQAASNPSSPSQTTSGNESTPRSSITSPEPGKERDSSGNANDNNGGSGERSGEKGAEKSGEKSGSGNHSHNNNNNNGNNGLSSSSSNNNSNNNNNNNNTGNGNKKSSSSASDKKNGGRKEEEVEALSELMCSLVTNHEGETRYIGSSSGFSIFSPKGMQWINERTGDNSFQQMISNVTMDDNKWTNWKPEIFSDLFRRPVFRPLPPKPEALSLLKDFFENFNCMFPLFHQPTFMHLVERQYSKDPYQGSGWWASLNVALAIAHRLRVMSNLVPQEEDDKAWAYLKNAMAVFSELAMRNTDLLSVQALLGMALFMQGTPNPQPTFLLIAAAIRLSHSIGLHKKGTGFNLNPIEIEQRKRVFWIGYMLDKDLCLRSGRPPAQDDDDMNVELPDADPADNIGNIPLGDGKGKMNLFRVMCEFALIESKVYRRLYSTKATKQTVGELLNTIGELDQELEDWKDSIPIDFRPEHEIKASHTPLILHIVMLHFTYYNCLTTIHRMCVHHGYWTSRLSNYAIQGLNAKPLNPRVYSSAALCVSSARASISLLKYIPQGDFSCVWLILYFSVSALVTLFGNALQNPVDPRARSDTRLMSLVVTFLSMLGQEAESGGVHRMLGVCSEFERIAKVVIDKAEKEQSNRRKRKNLDAHEAAPAKSAPGASSSSAAAASSAMAASATNGGNASSSGSGKAGNKHGQVSSSSSSRPSSRSQSLAPTTSQTPRPTSSGSTATTAYQNTPSATPAEAAAAAHTAAEIVNSHKNAGSKRHNLHHMNNASVAASMYTNSSMNPNFNHNANPNGNPNGNLNGNPNGHGHGNNGNTPSPGIPPNTWSSDFATMAATSAPCMDGSTITDMNGGIMAEIDFMSFSDLTGFGSIPSDMPPPPPHDLGELQSPPMMADGMAGNQFLPQDLFSIPMTLDWSFSGMGDGMYATMENGGLDMMPS</sequence>
<dbReference type="SMART" id="SM00906">
    <property type="entry name" value="Fungal_trans"/>
    <property type="match status" value="1"/>
</dbReference>
<accession>U7PWL0</accession>
<feature type="compositionally biased region" description="Low complexity" evidence="3">
    <location>
        <begin position="821"/>
        <end position="831"/>
    </location>
</feature>
<feature type="compositionally biased region" description="Low complexity" evidence="3">
    <location>
        <begin position="843"/>
        <end position="855"/>
    </location>
</feature>
<evidence type="ECO:0000256" key="1">
    <source>
        <dbReference type="ARBA" id="ARBA00022723"/>
    </source>
</evidence>
<feature type="compositionally biased region" description="Low complexity" evidence="3">
    <location>
        <begin position="951"/>
        <end position="976"/>
    </location>
</feature>
<protein>
    <recommendedName>
        <fullName evidence="4">Zn(2)-C6 fungal-type domain-containing protein</fullName>
    </recommendedName>
</protein>
<feature type="compositionally biased region" description="Low complexity" evidence="3">
    <location>
        <begin position="173"/>
        <end position="188"/>
    </location>
</feature>
<dbReference type="AlphaFoldDB" id="U7PWL0"/>
<evidence type="ECO:0000259" key="4">
    <source>
        <dbReference type="PROSITE" id="PS50048"/>
    </source>
</evidence>
<evidence type="ECO:0000313" key="5">
    <source>
        <dbReference type="EMBL" id="ERS99331.1"/>
    </source>
</evidence>
<dbReference type="InterPro" id="IPR050987">
    <property type="entry name" value="AtrR-like"/>
</dbReference>
<feature type="region of interest" description="Disordered" evidence="3">
    <location>
        <begin position="164"/>
        <end position="294"/>
    </location>
</feature>
<feature type="compositionally biased region" description="Polar residues" evidence="3">
    <location>
        <begin position="189"/>
        <end position="198"/>
    </location>
</feature>
<dbReference type="SUPFAM" id="SSF57701">
    <property type="entry name" value="Zn2/Cys6 DNA-binding domain"/>
    <property type="match status" value="1"/>
</dbReference>
<dbReference type="PANTHER" id="PTHR46910:SF25">
    <property type="entry name" value="ABC-TRANSPORTER-REGULATING TRANSCRIPTION FACTOR"/>
    <property type="match status" value="1"/>
</dbReference>
<feature type="compositionally biased region" description="Basic and acidic residues" evidence="3">
    <location>
        <begin position="221"/>
        <end position="232"/>
    </location>
</feature>